<name>A0A929RWX8_9BACT</name>
<evidence type="ECO:0000313" key="2">
    <source>
        <dbReference type="EMBL" id="MBF0970832.1"/>
    </source>
</evidence>
<comment type="caution">
    <text evidence="2">The sequence shown here is derived from an EMBL/GenBank/DDBJ whole genome shotgun (WGS) entry which is preliminary data.</text>
</comment>
<proteinExistence type="predicted"/>
<sequence>MKKFFATFLFSALFAGMAVAQDAPTVITKPAAGETINLYRTTTGFESIYYYGVPHQSTGDWHRIVFGDDGAVYLENPLNSLYTKTWIKGKRTEGDTISFQLPQAIFAEKDFSTGDYKYGYLYRIHPATKDGKQTYMPNEGEANQVLKYVWRNDSLVMVLGREEMIGMCRETGAWTSYAEGTYEGVRKDNNTEAPSASAKTWDGLILYMDMEGKSQLYPVKYAMDGDDVYIGDLSANVKGLWIKGKKEGTTVTFPSTSYVGIDTTAACYVYASSGYMGKGKSESGEEFAKACISPDPLVFTYDAEKNALSTKGILMIHKSLEDDRSTHIFDVYRYALINQWDKKPAAPMPPKLTAYQPYDPNPWGGPGGLQFTLSYYSADFNYLDPTHLYYNLYIDGELFTFKPETYKSLTEEMTDVPYAFSDQYHFYKYDENSRAIYFYKDVKDKVGMEAVYIDGDQRLRSGITEYIVSETGLKPATTKRIERVEFYDLSGRSVSSPERGIYVQTTIYSDGSKASQKIVK</sequence>
<evidence type="ECO:0000313" key="3">
    <source>
        <dbReference type="Proteomes" id="UP000704068"/>
    </source>
</evidence>
<reference evidence="2" key="1">
    <citation type="submission" date="2020-04" db="EMBL/GenBank/DDBJ databases">
        <title>Deep metagenomics examines the oral microbiome during advanced dental caries in children, revealing novel taxa and co-occurrences with host molecules.</title>
        <authorList>
            <person name="Baker J.L."/>
            <person name="Morton J.T."/>
            <person name="Dinis M."/>
            <person name="Alvarez R."/>
            <person name="Tran N.C."/>
            <person name="Knight R."/>
            <person name="Edlund A."/>
        </authorList>
    </citation>
    <scope>NUCLEOTIDE SEQUENCE</scope>
    <source>
        <strain evidence="2">JCVI_34_bin.1</strain>
    </source>
</reference>
<keyword evidence="1" id="KW-0732">Signal</keyword>
<accession>A0A929RWX8</accession>
<dbReference type="RefSeq" id="WP_303764471.1">
    <property type="nucleotide sequence ID" value="NZ_JABZGR010000025.1"/>
</dbReference>
<dbReference type="AlphaFoldDB" id="A0A929RWX8"/>
<feature type="signal peptide" evidence="1">
    <location>
        <begin position="1"/>
        <end position="20"/>
    </location>
</feature>
<gene>
    <name evidence="2" type="ORF">HXK21_07315</name>
</gene>
<organism evidence="2 3">
    <name type="scientific">Alloprevotella tannerae</name>
    <dbReference type="NCBI Taxonomy" id="76122"/>
    <lineage>
        <taxon>Bacteria</taxon>
        <taxon>Pseudomonadati</taxon>
        <taxon>Bacteroidota</taxon>
        <taxon>Bacteroidia</taxon>
        <taxon>Bacteroidales</taxon>
        <taxon>Prevotellaceae</taxon>
        <taxon>Alloprevotella</taxon>
    </lineage>
</organism>
<protein>
    <submittedName>
        <fullName evidence="2">Uncharacterized protein</fullName>
    </submittedName>
</protein>
<feature type="chain" id="PRO_5037795859" evidence="1">
    <location>
        <begin position="21"/>
        <end position="520"/>
    </location>
</feature>
<dbReference type="EMBL" id="JABZGR010000025">
    <property type="protein sequence ID" value="MBF0970832.1"/>
    <property type="molecule type" value="Genomic_DNA"/>
</dbReference>
<dbReference type="Proteomes" id="UP000704068">
    <property type="component" value="Unassembled WGS sequence"/>
</dbReference>
<evidence type="ECO:0000256" key="1">
    <source>
        <dbReference type="SAM" id="SignalP"/>
    </source>
</evidence>